<proteinExistence type="predicted"/>
<dbReference type="AlphaFoldDB" id="A0A914RV04"/>
<sequence>MLVRVLVAGELFALLEKQDDMLSVLLVELDVCKTELASLRSRQHVDGGDDTDEASRLRDVCKSALDSAEHLKVGRSLHVEVHRFFFFSTKG</sequence>
<evidence type="ECO:0000313" key="2">
    <source>
        <dbReference type="WBParaSite" id="PEQ_0000581901-mRNA-1"/>
    </source>
</evidence>
<dbReference type="WBParaSite" id="PEQ_0000581901-mRNA-1">
    <property type="protein sequence ID" value="PEQ_0000581901-mRNA-1"/>
    <property type="gene ID" value="PEQ_0000581901"/>
</dbReference>
<dbReference type="Proteomes" id="UP000887564">
    <property type="component" value="Unplaced"/>
</dbReference>
<protein>
    <submittedName>
        <fullName evidence="2">Uncharacterized protein</fullName>
    </submittedName>
</protein>
<keyword evidence="1" id="KW-1185">Reference proteome</keyword>
<accession>A0A914RV04</accession>
<evidence type="ECO:0000313" key="1">
    <source>
        <dbReference type="Proteomes" id="UP000887564"/>
    </source>
</evidence>
<reference evidence="2" key="1">
    <citation type="submission" date="2022-11" db="UniProtKB">
        <authorList>
            <consortium name="WormBaseParasite"/>
        </authorList>
    </citation>
    <scope>IDENTIFICATION</scope>
</reference>
<organism evidence="1 2">
    <name type="scientific">Parascaris equorum</name>
    <name type="common">Equine roundworm</name>
    <dbReference type="NCBI Taxonomy" id="6256"/>
    <lineage>
        <taxon>Eukaryota</taxon>
        <taxon>Metazoa</taxon>
        <taxon>Ecdysozoa</taxon>
        <taxon>Nematoda</taxon>
        <taxon>Chromadorea</taxon>
        <taxon>Rhabditida</taxon>
        <taxon>Spirurina</taxon>
        <taxon>Ascaridomorpha</taxon>
        <taxon>Ascaridoidea</taxon>
        <taxon>Ascarididae</taxon>
        <taxon>Parascaris</taxon>
    </lineage>
</organism>
<name>A0A914RV04_PAREQ</name>